<sequence length="177" mass="18885">MNPSRLSSVLLSAAVVLLLASCGNAGDASEDDSPGTDALGDGTDAHVPTTSPAEPDVTELPGSEDVPSIPFPEQDAELVEEMTSEVSGAWMEYEVLSETQLRFLSWSGNQACYGQRYELQETAEEVAVAIITGWRSDAAEVCTEEALAVAITVDLEEPLGDREVVELEDPELNTQQP</sequence>
<keyword evidence="2" id="KW-0732">Signal</keyword>
<feature type="signal peptide" evidence="2">
    <location>
        <begin position="1"/>
        <end position="25"/>
    </location>
</feature>
<evidence type="ECO:0000256" key="2">
    <source>
        <dbReference type="SAM" id="SignalP"/>
    </source>
</evidence>
<accession>A0ABT2HQ15</accession>
<feature type="region of interest" description="Disordered" evidence="1">
    <location>
        <begin position="24"/>
        <end position="70"/>
    </location>
</feature>
<reference evidence="3 4" key="1">
    <citation type="submission" date="2022-04" db="EMBL/GenBank/DDBJ databases">
        <title>Human microbiome associated bacterial genomes.</title>
        <authorList>
            <person name="Sandstrom S."/>
            <person name="Salamzade R."/>
            <person name="Kalan L.R."/>
        </authorList>
    </citation>
    <scope>NUCLEOTIDE SEQUENCE [LARGE SCALE GENOMIC DNA]</scope>
    <source>
        <strain evidence="4">p3-SID767</strain>
    </source>
</reference>
<gene>
    <name evidence="3" type="ORF">M3B43_05495</name>
</gene>
<dbReference type="RefSeq" id="WP_260072864.1">
    <property type="nucleotide sequence ID" value="NZ_JALXMO010000009.1"/>
</dbReference>
<dbReference type="Proteomes" id="UP001205046">
    <property type="component" value="Unassembled WGS sequence"/>
</dbReference>
<dbReference type="PROSITE" id="PS51257">
    <property type="entry name" value="PROKAR_LIPOPROTEIN"/>
    <property type="match status" value="1"/>
</dbReference>
<dbReference type="EMBL" id="JALXMO010000009">
    <property type="protein sequence ID" value="MCT1606786.1"/>
    <property type="molecule type" value="Genomic_DNA"/>
</dbReference>
<evidence type="ECO:0000313" key="4">
    <source>
        <dbReference type="Proteomes" id="UP001205046"/>
    </source>
</evidence>
<proteinExistence type="predicted"/>
<protein>
    <submittedName>
        <fullName evidence="3">Uncharacterized protein</fullName>
    </submittedName>
</protein>
<keyword evidence="4" id="KW-1185">Reference proteome</keyword>
<comment type="caution">
    <text evidence="3">The sequence shown here is derived from an EMBL/GenBank/DDBJ whole genome shotgun (WGS) entry which is preliminary data.</text>
</comment>
<feature type="chain" id="PRO_5047332934" evidence="2">
    <location>
        <begin position="26"/>
        <end position="177"/>
    </location>
</feature>
<evidence type="ECO:0000313" key="3">
    <source>
        <dbReference type="EMBL" id="MCT1606786.1"/>
    </source>
</evidence>
<organism evidence="3 4">
    <name type="scientific">Nesterenkonia massiliensis</name>
    <dbReference type="NCBI Taxonomy" id="1232429"/>
    <lineage>
        <taxon>Bacteria</taxon>
        <taxon>Bacillati</taxon>
        <taxon>Actinomycetota</taxon>
        <taxon>Actinomycetes</taxon>
        <taxon>Micrococcales</taxon>
        <taxon>Micrococcaceae</taxon>
        <taxon>Nesterenkonia</taxon>
    </lineage>
</organism>
<name>A0ABT2HQ15_9MICC</name>
<evidence type="ECO:0000256" key="1">
    <source>
        <dbReference type="SAM" id="MobiDB-lite"/>
    </source>
</evidence>